<evidence type="ECO:0000313" key="8">
    <source>
        <dbReference type="Proteomes" id="UP000028826"/>
    </source>
</evidence>
<dbReference type="eggNOG" id="COG2259">
    <property type="taxonomic scope" value="Bacteria"/>
</dbReference>
<evidence type="ECO:0000256" key="3">
    <source>
        <dbReference type="ARBA" id="ARBA00022475"/>
    </source>
</evidence>
<comment type="subcellular location">
    <subcellularLocation>
        <location evidence="1">Cell membrane</location>
        <topology evidence="1">Multi-pass membrane protein</topology>
    </subcellularLocation>
</comment>
<evidence type="ECO:0000256" key="5">
    <source>
        <dbReference type="ARBA" id="ARBA00022989"/>
    </source>
</evidence>
<proteinExistence type="inferred from homology"/>
<reference evidence="7 8" key="1">
    <citation type="submission" date="2014-03" db="EMBL/GenBank/DDBJ databases">
        <title>Genome of Haematobacter massiliensis CCUG 47968.</title>
        <authorList>
            <person name="Wang D."/>
            <person name="Wang G."/>
        </authorList>
    </citation>
    <scope>NUCLEOTIDE SEQUENCE [LARGE SCALE GENOMIC DNA]</scope>
    <source>
        <strain evidence="7 8">CCUG 47968</strain>
    </source>
</reference>
<dbReference type="STRING" id="195105.CN97_01940"/>
<comment type="caution">
    <text evidence="7">The sequence shown here is derived from an EMBL/GenBank/DDBJ whole genome shotgun (WGS) entry which is preliminary data.</text>
</comment>
<evidence type="ECO:0000313" key="7">
    <source>
        <dbReference type="EMBL" id="KFI27162.1"/>
    </source>
</evidence>
<dbReference type="Proteomes" id="UP000028826">
    <property type="component" value="Unassembled WGS sequence"/>
</dbReference>
<comment type="similarity">
    <text evidence="2">Belongs to the DoxX family.</text>
</comment>
<evidence type="ECO:0000256" key="1">
    <source>
        <dbReference type="ARBA" id="ARBA00004651"/>
    </source>
</evidence>
<keyword evidence="6" id="KW-0472">Membrane</keyword>
<dbReference type="Pfam" id="PF07681">
    <property type="entry name" value="DoxX"/>
    <property type="match status" value="1"/>
</dbReference>
<evidence type="ECO:0000256" key="6">
    <source>
        <dbReference type="ARBA" id="ARBA00023136"/>
    </source>
</evidence>
<protein>
    <submittedName>
        <fullName evidence="7">DoxX family protein</fullName>
    </submittedName>
</protein>
<evidence type="ECO:0000256" key="2">
    <source>
        <dbReference type="ARBA" id="ARBA00006679"/>
    </source>
</evidence>
<dbReference type="PANTHER" id="PTHR33452">
    <property type="entry name" value="OXIDOREDUCTASE CATD-RELATED"/>
    <property type="match status" value="1"/>
</dbReference>
<name>A0A086XYR2_9RHOB</name>
<dbReference type="InterPro" id="IPR051907">
    <property type="entry name" value="DoxX-like_oxidoreductase"/>
</dbReference>
<keyword evidence="8" id="KW-1185">Reference proteome</keyword>
<organism evidence="7 8">
    <name type="scientific">Haematobacter massiliensis</name>
    <dbReference type="NCBI Taxonomy" id="195105"/>
    <lineage>
        <taxon>Bacteria</taxon>
        <taxon>Pseudomonadati</taxon>
        <taxon>Pseudomonadota</taxon>
        <taxon>Alphaproteobacteria</taxon>
        <taxon>Rhodobacterales</taxon>
        <taxon>Paracoccaceae</taxon>
        <taxon>Haematobacter</taxon>
    </lineage>
</organism>
<dbReference type="EMBL" id="JGYG01000012">
    <property type="protein sequence ID" value="KFI27162.1"/>
    <property type="molecule type" value="Genomic_DNA"/>
</dbReference>
<keyword evidence="3" id="KW-1003">Cell membrane</keyword>
<evidence type="ECO:0000256" key="4">
    <source>
        <dbReference type="ARBA" id="ARBA00022692"/>
    </source>
</evidence>
<keyword evidence="4" id="KW-0812">Transmembrane</keyword>
<sequence>MPTPLDNPRDRLILPFLGPVYDYLAQPGVWVLIRIITGAMLVMSGWPKIQAPFAMAGMMGGLVPFGPGWLWSLLVALTEFAGGILIVIGLFTRPAAVAATILLLVTLSFHVNNPYGTNFLTPEGVAFMTGEGAQYFTDAARARLAPDGGASFLSGVQQKAEFTSIFWACLTALFAAFGGGYLSLDKMVLKREF</sequence>
<keyword evidence="5" id="KW-1133">Transmembrane helix</keyword>
<dbReference type="PANTHER" id="PTHR33452:SF1">
    <property type="entry name" value="INNER MEMBRANE PROTEIN YPHA-RELATED"/>
    <property type="match status" value="1"/>
</dbReference>
<dbReference type="InterPro" id="IPR032808">
    <property type="entry name" value="DoxX"/>
</dbReference>
<dbReference type="OrthoDB" id="5398343at2"/>
<dbReference type="AlphaFoldDB" id="A0A086XYR2"/>
<dbReference type="GO" id="GO:0005886">
    <property type="term" value="C:plasma membrane"/>
    <property type="evidence" value="ECO:0007669"/>
    <property type="project" value="UniProtKB-SubCell"/>
</dbReference>
<accession>A0A086XYR2</accession>
<dbReference type="RefSeq" id="WP_035713408.1">
    <property type="nucleotide sequence ID" value="NZ_CAMIFG010000038.1"/>
</dbReference>
<gene>
    <name evidence="7" type="ORF">CN97_01940</name>
</gene>